<proteinExistence type="predicted"/>
<dbReference type="Proteomes" id="UP000485562">
    <property type="component" value="Unassembled WGS sequence"/>
</dbReference>
<feature type="transmembrane region" description="Helical" evidence="1">
    <location>
        <begin position="17"/>
        <end position="38"/>
    </location>
</feature>
<dbReference type="EMBL" id="MWDQ01000037">
    <property type="protein sequence ID" value="OQB74544.1"/>
    <property type="molecule type" value="Genomic_DNA"/>
</dbReference>
<keyword evidence="1" id="KW-0472">Membrane</keyword>
<keyword evidence="1" id="KW-1133">Transmembrane helix</keyword>
<gene>
    <name evidence="2" type="ORF">BWX89_00486</name>
</gene>
<evidence type="ECO:0000313" key="2">
    <source>
        <dbReference type="EMBL" id="OQB74544.1"/>
    </source>
</evidence>
<sequence>MERIKNFYRNLNKTNRIIFWITFAVILFSVFSIVKTIYRTTTSKNPQVETYLKQIKSKDAEKRQVGVYMAGLYRIKEMVDTLEDVIKTDPDSKVRKVAAWSLGRIDINRLVKLLDSQDKDVKEITMETLIKLDKNNVTYLMERFKNEDTETKKKILDYVQKVKNPMFNDKIMEIAENTNEDVGIRTMAFNILKDTGTSELEGRLNSIYYNDPSSEMKELAKQTLDVIKNKEKIQ</sequence>
<accession>A0A1V6CCL5</accession>
<dbReference type="SUPFAM" id="SSF48371">
    <property type="entry name" value="ARM repeat"/>
    <property type="match status" value="1"/>
</dbReference>
<dbReference type="AlphaFoldDB" id="A0A1V6CCL5"/>
<name>A0A1V6CCL5_UNCT6</name>
<dbReference type="Pfam" id="PF13646">
    <property type="entry name" value="HEAT_2"/>
    <property type="match status" value="1"/>
</dbReference>
<evidence type="ECO:0008006" key="3">
    <source>
        <dbReference type="Google" id="ProtNLM"/>
    </source>
</evidence>
<evidence type="ECO:0000256" key="1">
    <source>
        <dbReference type="SAM" id="Phobius"/>
    </source>
</evidence>
<organism evidence="2">
    <name type="scientific">candidate division TA06 bacterium ADurb.Bin131</name>
    <dbReference type="NCBI Taxonomy" id="1852827"/>
    <lineage>
        <taxon>Bacteria</taxon>
        <taxon>Bacteria division TA06</taxon>
    </lineage>
</organism>
<reference evidence="2" key="1">
    <citation type="submission" date="2017-02" db="EMBL/GenBank/DDBJ databases">
        <title>Delving into the versatile metabolic prowess of the omnipresent phylum Bacteroidetes.</title>
        <authorList>
            <person name="Nobu M.K."/>
            <person name="Mei R."/>
            <person name="Narihiro T."/>
            <person name="Kuroda K."/>
            <person name="Liu W.-T."/>
        </authorList>
    </citation>
    <scope>NUCLEOTIDE SEQUENCE</scope>
    <source>
        <strain evidence="2">ADurb.Bin131</strain>
    </source>
</reference>
<keyword evidence="1" id="KW-0812">Transmembrane</keyword>
<dbReference type="InterPro" id="IPR016024">
    <property type="entry name" value="ARM-type_fold"/>
</dbReference>
<comment type="caution">
    <text evidence="2">The sequence shown here is derived from an EMBL/GenBank/DDBJ whole genome shotgun (WGS) entry which is preliminary data.</text>
</comment>
<dbReference type="Gene3D" id="1.25.10.10">
    <property type="entry name" value="Leucine-rich Repeat Variant"/>
    <property type="match status" value="1"/>
</dbReference>
<protein>
    <recommendedName>
        <fullName evidence="3">HEAT repeat protein</fullName>
    </recommendedName>
</protein>
<dbReference type="InterPro" id="IPR011989">
    <property type="entry name" value="ARM-like"/>
</dbReference>